<gene>
    <name evidence="3" type="ORF">CQA54_05130</name>
</gene>
<keyword evidence="2" id="KW-1133">Transmembrane helix</keyword>
<keyword evidence="2" id="KW-0812">Transmembrane</keyword>
<proteinExistence type="predicted"/>
<evidence type="ECO:0008006" key="5">
    <source>
        <dbReference type="Google" id="ProtNLM"/>
    </source>
</evidence>
<comment type="caution">
    <text evidence="3">The sequence shown here is derived from an EMBL/GenBank/DDBJ whole genome shotgun (WGS) entry which is preliminary data.</text>
</comment>
<evidence type="ECO:0000313" key="3">
    <source>
        <dbReference type="EMBL" id="RDU67355.1"/>
    </source>
</evidence>
<dbReference type="EMBL" id="NXLT01000003">
    <property type="protein sequence ID" value="RDU67355.1"/>
    <property type="molecule type" value="Genomic_DNA"/>
</dbReference>
<evidence type="ECO:0000313" key="4">
    <source>
        <dbReference type="Proteomes" id="UP000256514"/>
    </source>
</evidence>
<sequence>MRYLIGFVCSLSFVFAIQAQKIDIHTGKESNEVLLYLDTPYDSTPQITTKNEYKGVIFTNITAQAQNKRISGSLVSEIQIFNINNDLYVLGVGDPTQIDVEVSKAGQTFKVTFLKAKPSHLELLMNKSLNIPTTQGDSEISQNIATLPKPNDANFASTTQSHQISLQDNTKQSQRNPNEKDSTQTLKLGKNGDLDPWRYGALVGIMVLLLVILLWTRNTLRKSTQPFSSYLDPKSTKNTHFELNPFDPTIKIIAQKRVDSKNKILTLETNGYRYVVLMGNSNTLLDRYPIAKHNESPKPTLYDNLVIEDSQFSNLLEQKAQRLRQLKNDQNI</sequence>
<feature type="region of interest" description="Disordered" evidence="1">
    <location>
        <begin position="149"/>
        <end position="188"/>
    </location>
</feature>
<dbReference type="RefSeq" id="WP_115571070.1">
    <property type="nucleotide sequence ID" value="NZ_NXLT01000003.1"/>
</dbReference>
<reference evidence="3 4" key="1">
    <citation type="submission" date="2018-04" db="EMBL/GenBank/DDBJ databases">
        <title>Novel Campyloabacter and Helicobacter Species and Strains.</title>
        <authorList>
            <person name="Mannion A.J."/>
            <person name="Shen Z."/>
            <person name="Fox J.G."/>
        </authorList>
    </citation>
    <scope>NUCLEOTIDE SEQUENCE [LARGE SCALE GENOMIC DNA]</scope>
    <source>
        <strain evidence="3 4">MIT 12-6600</strain>
    </source>
</reference>
<dbReference type="OrthoDB" id="5322848at2"/>
<feature type="compositionally biased region" description="Polar residues" evidence="1">
    <location>
        <begin position="154"/>
        <end position="176"/>
    </location>
</feature>
<protein>
    <recommendedName>
        <fullName evidence="5">Excinuclease ABC subunit A</fullName>
    </recommendedName>
</protein>
<organism evidence="3 4">
    <name type="scientific">Helicobacter equorum</name>
    <dbReference type="NCBI Taxonomy" id="361872"/>
    <lineage>
        <taxon>Bacteria</taxon>
        <taxon>Pseudomonadati</taxon>
        <taxon>Campylobacterota</taxon>
        <taxon>Epsilonproteobacteria</taxon>
        <taxon>Campylobacterales</taxon>
        <taxon>Helicobacteraceae</taxon>
        <taxon>Helicobacter</taxon>
    </lineage>
</organism>
<dbReference type="AlphaFoldDB" id="A0A3D8IR27"/>
<feature type="transmembrane region" description="Helical" evidence="2">
    <location>
        <begin position="197"/>
        <end position="215"/>
    </location>
</feature>
<evidence type="ECO:0000256" key="1">
    <source>
        <dbReference type="SAM" id="MobiDB-lite"/>
    </source>
</evidence>
<dbReference type="Proteomes" id="UP000256514">
    <property type="component" value="Unassembled WGS sequence"/>
</dbReference>
<accession>A0A3D8IR27</accession>
<name>A0A3D8IR27_9HELI</name>
<evidence type="ECO:0000256" key="2">
    <source>
        <dbReference type="SAM" id="Phobius"/>
    </source>
</evidence>
<keyword evidence="2" id="KW-0472">Membrane</keyword>
<keyword evidence="4" id="KW-1185">Reference proteome</keyword>